<evidence type="ECO:0000313" key="1">
    <source>
        <dbReference type="EMBL" id="POG10473.1"/>
    </source>
</evidence>
<reference evidence="1 2" key="2">
    <citation type="submission" date="2018-03" db="EMBL/GenBank/DDBJ databases">
        <title>Draft genome of Pseudomonas putida strain KH-21-114.</title>
        <authorList>
            <person name="Yoshizawa S."/>
            <person name="Khan N.H."/>
            <person name="Nishimura M."/>
            <person name="Chiura H.X."/>
            <person name="Ogura Y."/>
            <person name="Hayashi T."/>
            <person name="Kogure K."/>
        </authorList>
    </citation>
    <scope>NUCLEOTIDE SEQUENCE [LARGE SCALE GENOMIC DNA]</scope>
    <source>
        <strain evidence="1 2">KH-21-114</strain>
    </source>
</reference>
<protein>
    <recommendedName>
        <fullName evidence="3">YceK/YidQ family lipoprotein</fullName>
    </recommendedName>
</protein>
<evidence type="ECO:0000313" key="2">
    <source>
        <dbReference type="Proteomes" id="UP000237230"/>
    </source>
</evidence>
<dbReference type="OrthoDB" id="8547342at2"/>
<dbReference type="Pfam" id="PF07119">
    <property type="entry name" value="DUF1375"/>
    <property type="match status" value="1"/>
</dbReference>
<sequence length="107" mass="11878">MKKLWMGVALAMVLSGCGTVRTVSDESKAVDDLAKWQTNCHTITRAYSGVAYQFCNLNGPQRTGSHWAPFPILMDMAASGIADTVILPYTGYQQYKRGNVAIRRLEY</sequence>
<comment type="caution">
    <text evidence="1">The sequence shown here is derived from an EMBL/GenBank/DDBJ whole genome shotgun (WGS) entry which is preliminary data.</text>
</comment>
<reference evidence="1 2" key="1">
    <citation type="submission" date="2016-08" db="EMBL/GenBank/DDBJ databases">
        <authorList>
            <person name="Seilhamer J.J."/>
        </authorList>
    </citation>
    <scope>NUCLEOTIDE SEQUENCE [LARGE SCALE GENOMIC DNA]</scope>
    <source>
        <strain evidence="1 2">KH-21-114</strain>
    </source>
</reference>
<dbReference type="InterPro" id="IPR010780">
    <property type="entry name" value="DUF1375"/>
</dbReference>
<proteinExistence type="predicted"/>
<dbReference type="RefSeq" id="WP_103447246.1">
    <property type="nucleotide sequence ID" value="NZ_MINH01000019.1"/>
</dbReference>
<dbReference type="PROSITE" id="PS51257">
    <property type="entry name" value="PROKAR_LIPOPROTEIN"/>
    <property type="match status" value="1"/>
</dbReference>
<dbReference type="EMBL" id="MINH01000019">
    <property type="protein sequence ID" value="POG10473.1"/>
    <property type="molecule type" value="Genomic_DNA"/>
</dbReference>
<evidence type="ECO:0008006" key="3">
    <source>
        <dbReference type="Google" id="ProtNLM"/>
    </source>
</evidence>
<name>A0A2S3X4S3_PSEPU</name>
<accession>A0A2S3X4S3</accession>
<organism evidence="1 2">
    <name type="scientific">Pseudomonas putida</name>
    <name type="common">Arthrobacter siderocapsulatus</name>
    <dbReference type="NCBI Taxonomy" id="303"/>
    <lineage>
        <taxon>Bacteria</taxon>
        <taxon>Pseudomonadati</taxon>
        <taxon>Pseudomonadota</taxon>
        <taxon>Gammaproteobacteria</taxon>
        <taxon>Pseudomonadales</taxon>
        <taxon>Pseudomonadaceae</taxon>
        <taxon>Pseudomonas</taxon>
    </lineage>
</organism>
<dbReference type="Proteomes" id="UP000237230">
    <property type="component" value="Unassembled WGS sequence"/>
</dbReference>
<dbReference type="AlphaFoldDB" id="A0A2S3X4S3"/>
<gene>
    <name evidence="1" type="ORF">BGP84_12330</name>
</gene>